<dbReference type="AlphaFoldDB" id="G5J1Y7"/>
<accession>G5J1Y7</accession>
<dbReference type="EMBL" id="AESD01000232">
    <property type="protein sequence ID" value="EHJ13792.1"/>
    <property type="molecule type" value="Genomic_DNA"/>
</dbReference>
<reference evidence="2 3" key="1">
    <citation type="journal article" date="2011" name="Front. Microbiol.">
        <title>Two Strains of Crocosphaera watsonii with Highly Conserved Genomes are Distinguished by Strain-Specific Features.</title>
        <authorList>
            <person name="Bench S.R."/>
            <person name="Ilikchyan I.N."/>
            <person name="Tripp H.J."/>
            <person name="Zehr J.P."/>
        </authorList>
    </citation>
    <scope>NUCLEOTIDE SEQUENCE [LARGE SCALE GENOMIC DNA]</scope>
    <source>
        <strain evidence="2 3">WH 0003</strain>
    </source>
</reference>
<evidence type="ECO:0000256" key="1">
    <source>
        <dbReference type="SAM" id="MobiDB-lite"/>
    </source>
</evidence>
<protein>
    <submittedName>
        <fullName evidence="2">Uncharacterized protein</fullName>
    </submittedName>
</protein>
<proteinExistence type="predicted"/>
<gene>
    <name evidence="2" type="ORF">CWATWH0003_1518</name>
</gene>
<comment type="caution">
    <text evidence="2">The sequence shown here is derived from an EMBL/GenBank/DDBJ whole genome shotgun (WGS) entry which is preliminary data.</text>
</comment>
<dbReference type="Pfam" id="PF07704">
    <property type="entry name" value="PSK_trans_fac"/>
    <property type="match status" value="1"/>
</dbReference>
<evidence type="ECO:0000313" key="3">
    <source>
        <dbReference type="Proteomes" id="UP000003477"/>
    </source>
</evidence>
<dbReference type="PATRIC" id="fig|423471.3.peg.1415"/>
<evidence type="ECO:0000313" key="2">
    <source>
        <dbReference type="EMBL" id="EHJ13792.1"/>
    </source>
</evidence>
<feature type="region of interest" description="Disordered" evidence="1">
    <location>
        <begin position="100"/>
        <end position="120"/>
    </location>
</feature>
<dbReference type="InterPro" id="IPR011660">
    <property type="entry name" value="VapB-like"/>
</dbReference>
<name>G5J1Y7_CROWT</name>
<dbReference type="RefSeq" id="WP_007309937.1">
    <property type="nucleotide sequence ID" value="NZ_AESD01000232.1"/>
</dbReference>
<sequence>MRDEFCQQRKAESNPEIGLTFLGLFYILEIKVEGRKMSLSIKDSQTDALVRQLAALTGESITEAVFISVKERLERLTPKNSPYSLAQELDVIAQRCASRTVQDSRSPEELIGYDEQGLPN</sequence>
<organism evidence="2 3">
    <name type="scientific">Crocosphaera watsonii WH 0003</name>
    <dbReference type="NCBI Taxonomy" id="423471"/>
    <lineage>
        <taxon>Bacteria</taxon>
        <taxon>Bacillati</taxon>
        <taxon>Cyanobacteriota</taxon>
        <taxon>Cyanophyceae</taxon>
        <taxon>Oscillatoriophycideae</taxon>
        <taxon>Chroococcales</taxon>
        <taxon>Aphanothecaceae</taxon>
        <taxon>Crocosphaera</taxon>
    </lineage>
</organism>
<dbReference type="Proteomes" id="UP000003477">
    <property type="component" value="Unassembled WGS sequence"/>
</dbReference>
<dbReference type="GeneID" id="88765310"/>